<evidence type="ECO:0000313" key="2">
    <source>
        <dbReference type="EMBL" id="KFD55876.1"/>
    </source>
</evidence>
<proteinExistence type="predicted"/>
<evidence type="ECO:0000313" key="4">
    <source>
        <dbReference type="Proteomes" id="UP000030764"/>
    </source>
</evidence>
<organism evidence="2 4">
    <name type="scientific">Trichuris suis</name>
    <name type="common">pig whipworm</name>
    <dbReference type="NCBI Taxonomy" id="68888"/>
    <lineage>
        <taxon>Eukaryota</taxon>
        <taxon>Metazoa</taxon>
        <taxon>Ecdysozoa</taxon>
        <taxon>Nematoda</taxon>
        <taxon>Enoplea</taxon>
        <taxon>Dorylaimia</taxon>
        <taxon>Trichinellida</taxon>
        <taxon>Trichuridae</taxon>
        <taxon>Trichuris</taxon>
    </lineage>
</organism>
<dbReference type="AlphaFoldDB" id="A0A085MF80"/>
<evidence type="ECO:0000256" key="1">
    <source>
        <dbReference type="SAM" id="MobiDB-lite"/>
    </source>
</evidence>
<keyword evidence="4" id="KW-1185">Reference proteome</keyword>
<evidence type="ECO:0000313" key="3">
    <source>
        <dbReference type="EMBL" id="KFD70216.1"/>
    </source>
</evidence>
<feature type="compositionally biased region" description="Basic and acidic residues" evidence="1">
    <location>
        <begin position="126"/>
        <end position="135"/>
    </location>
</feature>
<gene>
    <name evidence="2" type="ORF">M513_03315</name>
    <name evidence="3" type="ORF">M514_03315</name>
</gene>
<feature type="region of interest" description="Disordered" evidence="1">
    <location>
        <begin position="78"/>
        <end position="135"/>
    </location>
</feature>
<dbReference type="EMBL" id="KL363197">
    <property type="protein sequence ID" value="KFD55876.1"/>
    <property type="molecule type" value="Genomic_DNA"/>
</dbReference>
<protein>
    <submittedName>
        <fullName evidence="2">Uncharacterized protein</fullName>
    </submittedName>
</protein>
<dbReference type="EMBL" id="KL367489">
    <property type="protein sequence ID" value="KFD70216.1"/>
    <property type="molecule type" value="Genomic_DNA"/>
</dbReference>
<dbReference type="Proteomes" id="UP000030758">
    <property type="component" value="Unassembled WGS sequence"/>
</dbReference>
<name>A0A085MF80_9BILA</name>
<reference evidence="2 4" key="1">
    <citation type="journal article" date="2014" name="Nat. Genet.">
        <title>Genome and transcriptome of the porcine whipworm Trichuris suis.</title>
        <authorList>
            <person name="Jex A.R."/>
            <person name="Nejsum P."/>
            <person name="Schwarz E.M."/>
            <person name="Hu L."/>
            <person name="Young N.D."/>
            <person name="Hall R.S."/>
            <person name="Korhonen P.K."/>
            <person name="Liao S."/>
            <person name="Thamsborg S."/>
            <person name="Xia J."/>
            <person name="Xu P."/>
            <person name="Wang S."/>
            <person name="Scheerlinck J.P."/>
            <person name="Hofmann A."/>
            <person name="Sternberg P.W."/>
            <person name="Wang J."/>
            <person name="Gasser R.B."/>
        </authorList>
    </citation>
    <scope>NUCLEOTIDE SEQUENCE [LARGE SCALE GENOMIC DNA]</scope>
    <source>
        <strain evidence="3">DCEP-RM93F</strain>
        <strain evidence="2">DCEP-RM93M</strain>
    </source>
</reference>
<dbReference type="Proteomes" id="UP000030764">
    <property type="component" value="Unassembled WGS sequence"/>
</dbReference>
<sequence length="135" mass="15290">MDAALIEHIWASWPVKENGWPVAEKTRIVNAIDVIWQKSGSHCVNSGKRIQNEEDVRKTGHSPLLRRDKGLLLVTGHAVRGKRRTGRKMEKPILPTLAPRLRSRRNSGRRSNEMTKPVVSKGTSFGKDKFLDTRS</sequence>
<accession>A0A085MF80</accession>